<dbReference type="RefSeq" id="WP_302882708.1">
    <property type="nucleotide sequence ID" value="NZ_JAUMIT010000001.1"/>
</dbReference>
<evidence type="ECO:0000313" key="1">
    <source>
        <dbReference type="EMBL" id="MDO3693437.1"/>
    </source>
</evidence>
<protein>
    <submittedName>
        <fullName evidence="1">DUF493 family protein</fullName>
    </submittedName>
</protein>
<gene>
    <name evidence="1" type="ORF">QVZ41_01065</name>
</gene>
<dbReference type="Pfam" id="PF04359">
    <property type="entry name" value="DUF493"/>
    <property type="match status" value="1"/>
</dbReference>
<keyword evidence="2" id="KW-1185">Reference proteome</keyword>
<comment type="caution">
    <text evidence="1">The sequence shown here is derived from an EMBL/GenBank/DDBJ whole genome shotgun (WGS) entry which is preliminary data.</text>
</comment>
<dbReference type="EMBL" id="JAUMIT010000001">
    <property type="protein sequence ID" value="MDO3693437.1"/>
    <property type="molecule type" value="Genomic_DNA"/>
</dbReference>
<proteinExistence type="predicted"/>
<sequence length="93" mass="10559">MTEKEAFYKDLKEKLENNTKFPSDYLYKFIVPTTKKQVKEVEAVFNNTGAVITTRASKTGKFVSLSVMLKVKNADEVIANYYAVEKIEGLISL</sequence>
<dbReference type="SUPFAM" id="SSF117991">
    <property type="entry name" value="YbeD/HP0495-like"/>
    <property type="match status" value="1"/>
</dbReference>
<evidence type="ECO:0000313" key="2">
    <source>
        <dbReference type="Proteomes" id="UP001168642"/>
    </source>
</evidence>
<accession>A0ABT8VNA5</accession>
<reference evidence="1" key="1">
    <citation type="submission" date="2023-07" db="EMBL/GenBank/DDBJ databases">
        <title>Wenyingzhuangia sp. chi5 genome sequencing and assembly.</title>
        <authorList>
            <person name="Park S."/>
        </authorList>
    </citation>
    <scope>NUCLEOTIDE SEQUENCE</scope>
    <source>
        <strain evidence="1">Chi5</strain>
    </source>
</reference>
<organism evidence="1 2">
    <name type="scientific">Wenyingzhuangia gilva</name>
    <dbReference type="NCBI Taxonomy" id="3057677"/>
    <lineage>
        <taxon>Bacteria</taxon>
        <taxon>Pseudomonadati</taxon>
        <taxon>Bacteroidota</taxon>
        <taxon>Flavobacteriia</taxon>
        <taxon>Flavobacteriales</taxon>
        <taxon>Flavobacteriaceae</taxon>
        <taxon>Wenyingzhuangia</taxon>
    </lineage>
</organism>
<dbReference type="Gene3D" id="3.30.70.260">
    <property type="match status" value="1"/>
</dbReference>
<name>A0ABT8VNA5_9FLAO</name>
<dbReference type="InterPro" id="IPR007454">
    <property type="entry name" value="UPF0250_YbeD-like"/>
</dbReference>
<dbReference type="Proteomes" id="UP001168642">
    <property type="component" value="Unassembled WGS sequence"/>
</dbReference>
<dbReference type="InterPro" id="IPR027471">
    <property type="entry name" value="YbeD-like_sf"/>
</dbReference>